<evidence type="ECO:0000313" key="1">
    <source>
        <dbReference type="EMBL" id="MFC2968930.1"/>
    </source>
</evidence>
<gene>
    <name evidence="1" type="ORF">ACFOES_12560</name>
</gene>
<evidence type="ECO:0000313" key="2">
    <source>
        <dbReference type="Proteomes" id="UP001595443"/>
    </source>
</evidence>
<protein>
    <recommendedName>
        <fullName evidence="3">Transglutaminase-like domain-containing protein</fullName>
    </recommendedName>
</protein>
<dbReference type="Proteomes" id="UP001595443">
    <property type="component" value="Unassembled WGS sequence"/>
</dbReference>
<organism evidence="1 2">
    <name type="scientific">Acidimangrovimonas pyrenivorans</name>
    <dbReference type="NCBI Taxonomy" id="2030798"/>
    <lineage>
        <taxon>Bacteria</taxon>
        <taxon>Pseudomonadati</taxon>
        <taxon>Pseudomonadota</taxon>
        <taxon>Alphaproteobacteria</taxon>
        <taxon>Rhodobacterales</taxon>
        <taxon>Paracoccaceae</taxon>
        <taxon>Acidimangrovimonas</taxon>
    </lineage>
</organism>
<dbReference type="RefSeq" id="WP_377833636.1">
    <property type="nucleotide sequence ID" value="NZ_JBHRSK010000008.1"/>
</dbReference>
<proteinExistence type="predicted"/>
<comment type="caution">
    <text evidence="1">The sequence shown here is derived from an EMBL/GenBank/DDBJ whole genome shotgun (WGS) entry which is preliminary data.</text>
</comment>
<sequence length="171" mass="19371">MDDESLEPKLRVIARKVRLFLEPHWWCWRMYEGRPEDRRLSQATCDRSSLFLVAVLTDQGLPARLAMGTPVKGPYGYCANGSWRGHAWVESAGHIIDLTADQFGGPEIRICPVNDPRYAEGEDMAEAEVILRREETAQRLLARWRAAGGMAAPETAFAPLTEEDLRRLCED</sequence>
<keyword evidence="2" id="KW-1185">Reference proteome</keyword>
<reference evidence="2" key="1">
    <citation type="journal article" date="2019" name="Int. J. Syst. Evol. Microbiol.">
        <title>The Global Catalogue of Microorganisms (GCM) 10K type strain sequencing project: providing services to taxonomists for standard genome sequencing and annotation.</title>
        <authorList>
            <consortium name="The Broad Institute Genomics Platform"/>
            <consortium name="The Broad Institute Genome Sequencing Center for Infectious Disease"/>
            <person name="Wu L."/>
            <person name="Ma J."/>
        </authorList>
    </citation>
    <scope>NUCLEOTIDE SEQUENCE [LARGE SCALE GENOMIC DNA]</scope>
    <source>
        <strain evidence="2">KCTC 62192</strain>
    </source>
</reference>
<name>A0ABV7AI92_9RHOB</name>
<evidence type="ECO:0008006" key="3">
    <source>
        <dbReference type="Google" id="ProtNLM"/>
    </source>
</evidence>
<dbReference type="EMBL" id="JBHRSK010000008">
    <property type="protein sequence ID" value="MFC2968930.1"/>
    <property type="molecule type" value="Genomic_DNA"/>
</dbReference>
<accession>A0ABV7AI92</accession>